<reference evidence="1" key="1">
    <citation type="submission" date="2023-07" db="EMBL/GenBank/DDBJ databases">
        <title>Black Yeasts Isolated from many extreme environments.</title>
        <authorList>
            <person name="Coleine C."/>
            <person name="Stajich J.E."/>
            <person name="Selbmann L."/>
        </authorList>
    </citation>
    <scope>NUCLEOTIDE SEQUENCE</scope>
    <source>
        <strain evidence="1">CCFEE 5714</strain>
    </source>
</reference>
<evidence type="ECO:0000313" key="2">
    <source>
        <dbReference type="Proteomes" id="UP001281147"/>
    </source>
</evidence>
<dbReference type="Proteomes" id="UP001281147">
    <property type="component" value="Unassembled WGS sequence"/>
</dbReference>
<comment type="caution">
    <text evidence="1">The sequence shown here is derived from an EMBL/GenBank/DDBJ whole genome shotgun (WGS) entry which is preliminary data.</text>
</comment>
<protein>
    <submittedName>
        <fullName evidence="1">Uncharacterized protein</fullName>
    </submittedName>
</protein>
<proteinExistence type="predicted"/>
<dbReference type="EMBL" id="JAUTXU010000236">
    <property type="protein sequence ID" value="KAK3696780.1"/>
    <property type="molecule type" value="Genomic_DNA"/>
</dbReference>
<keyword evidence="2" id="KW-1185">Reference proteome</keyword>
<accession>A0ACC3MKH9</accession>
<name>A0ACC3MKH9_9PEZI</name>
<sequence>MHVLTDETKGANTQPREEQHFRLLDLPSELRNRIYSFALCHAENDGTIAPARTVDHPGRNYDIEVHAVMNNQLVRLKTIPKRLLSKRGSPEEEAYALKLQSLFRLEASTFKELNAVCDKSNDPLRKIIQIKREYSEGSYVEAEFQTAHICDTRCLLQPALSKVSRRIRNETLPVFYAENDIAFITPKLKNPRGSLAGNCWRCIGDTNLGHIRSLALFDTAGELEPYFHTRATQTSVTVTLSLNLGLSNDTIDCSSKTVTEWGKVCRESTDPPIGSFGEQAWERAQTMLFYADEIEGRGLSVYLLNQLFTPPAIRHHVTKEFIGGPEAKVAKAARERYEDRYAFW</sequence>
<evidence type="ECO:0000313" key="1">
    <source>
        <dbReference type="EMBL" id="KAK3696780.1"/>
    </source>
</evidence>
<organism evidence="1 2">
    <name type="scientific">Vermiconidia calcicola</name>
    <dbReference type="NCBI Taxonomy" id="1690605"/>
    <lineage>
        <taxon>Eukaryota</taxon>
        <taxon>Fungi</taxon>
        <taxon>Dikarya</taxon>
        <taxon>Ascomycota</taxon>
        <taxon>Pezizomycotina</taxon>
        <taxon>Dothideomycetes</taxon>
        <taxon>Dothideomycetidae</taxon>
        <taxon>Mycosphaerellales</taxon>
        <taxon>Extremaceae</taxon>
        <taxon>Vermiconidia</taxon>
    </lineage>
</organism>
<gene>
    <name evidence="1" type="ORF">LTR37_017804</name>
</gene>